<dbReference type="EC" id="2.7.8.6" evidence="10"/>
<dbReference type="Pfam" id="PF13727">
    <property type="entry name" value="CoA_binding_3"/>
    <property type="match status" value="1"/>
</dbReference>
<feature type="transmembrane region" description="Helical" evidence="7">
    <location>
        <begin position="228"/>
        <end position="249"/>
    </location>
</feature>
<sequence length="1060" mass="114949">MTPTPPLSTPPVTPTRDRAHVPLLAVLGRGLTFALGLGFALLPAYGPFAGLLLLLRGRRARWSLQRSDLLWWGSALLLALPLGLHGGPSGFLFGAAQVLAPWLIFRAFFRLHGARLRLETSWVGVGLLTGLATLVALGWLQEGSGALAERAAALIGPTRGSLYGHTVLALGALVAVLLRRGRYQVLSLTLSALGVLISGSREAAVAWLVVAVALIFVGKTRTPRKRAAFGAAVGVILVGASLLGPLFGWGSAGFLLDVAPPPAEASRNLLQGTEVANGDWWQAVGVHVEAHPVTIGDAALTGYLLTKTDPAPTSRLQQPVTLEAGATYTLSAWLRPDAGGRPARGAQPGLQGWGQPLGEDEAFTLEGTLEGGRWEARVSGAGQLLDAGVLETRGAWRRVYLSFAYVGSAPRLDAWVGFAPDARTRAGTRAMFAGLQLERNLASPYTPGALTQGLSLQRTRVAYWQTAWRGFLESPLWGQGELFPRFFRATWPDFRQVSALPSHAHSLPLQLLYERGLIGFAGLLLFVAALTSHALRKGDAAFLVVVAALLVANVFDTTLFSGGVLYPLAAVAGWRAAAYRFARTGERDSATRQFGVRLSLMIVDFAAATLAFSLALWTRQLGTLLGMPAINPLAASLEVARYALLLWPVMAWREGLYPGYGLTAPQELRKQVVSAAYAGLILAAGTVLFRVQLPIPRSILLLTILYSMVLNPAARALTKRLLQRAGLWGRPVVILGAGRAGERIARALGQSPLDGLHPIAFFDDDPAKQGRVIAGLRVRGRLADADRYALKRGVQHAIVAIPTATPELLAGLINIRGRVFKRVQFIPDLVNLPSEGVYASDLDGLLALEVRLGLYSRANQLFKRAVDLVGSVLGGILIAPVLLALAVWIKLDSPGGVFYWSTRIGQKGAPFKCLKFRSMFEDADARLQEMLARDEAVRAEYERFHKLERDPRITRAGAFIRRFSLDELPQLFNVFRGEMSLVGPRPYLVQELPDMRGFQETILEAKPGMTGYWQVSGRSDVTFEERLVMEAQYVRNWSPWWDLIILVQTVTVVLQRRGAR</sequence>
<organism evidence="10 11">
    <name type="scientific">Truepera radiovictrix (strain DSM 17093 / CIP 108686 / LMG 22925 / RQ-24)</name>
    <dbReference type="NCBI Taxonomy" id="649638"/>
    <lineage>
        <taxon>Bacteria</taxon>
        <taxon>Thermotogati</taxon>
        <taxon>Deinococcota</taxon>
        <taxon>Deinococci</taxon>
        <taxon>Trueperales</taxon>
        <taxon>Trueperaceae</taxon>
        <taxon>Truepera</taxon>
    </lineage>
</organism>
<accession>D7CVQ2</accession>
<feature type="transmembrane region" description="Helical" evidence="7">
    <location>
        <begin position="594"/>
        <end position="617"/>
    </location>
</feature>
<comment type="subcellular location">
    <subcellularLocation>
        <location evidence="1">Membrane</location>
        <topology evidence="1">Multi-pass membrane protein</topology>
    </subcellularLocation>
</comment>
<evidence type="ECO:0000256" key="2">
    <source>
        <dbReference type="ARBA" id="ARBA00006464"/>
    </source>
</evidence>
<dbReference type="InterPro" id="IPR036291">
    <property type="entry name" value="NAD(P)-bd_dom_sf"/>
</dbReference>
<dbReference type="Pfam" id="PF02397">
    <property type="entry name" value="Bac_transf"/>
    <property type="match status" value="1"/>
</dbReference>
<dbReference type="GO" id="GO:0005886">
    <property type="term" value="C:plasma membrane"/>
    <property type="evidence" value="ECO:0007669"/>
    <property type="project" value="InterPro"/>
</dbReference>
<evidence type="ECO:0000313" key="10">
    <source>
        <dbReference type="EMBL" id="ADI15963.1"/>
    </source>
</evidence>
<dbReference type="PANTHER" id="PTHR30576:SF10">
    <property type="entry name" value="SLL5057 PROTEIN"/>
    <property type="match status" value="1"/>
</dbReference>
<dbReference type="AlphaFoldDB" id="D7CVQ2"/>
<feature type="transmembrane region" description="Helical" evidence="7">
    <location>
        <begin position="516"/>
        <end position="535"/>
    </location>
</feature>
<dbReference type="Gene3D" id="3.40.50.720">
    <property type="entry name" value="NAD(P)-binding Rossmann-like Domain"/>
    <property type="match status" value="1"/>
</dbReference>
<keyword evidence="5 7" id="KW-1133">Transmembrane helix</keyword>
<dbReference type="eggNOG" id="COG2148">
    <property type="taxonomic scope" value="Bacteria"/>
</dbReference>
<feature type="transmembrane region" description="Helical" evidence="7">
    <location>
        <begin position="695"/>
        <end position="714"/>
    </location>
</feature>
<dbReference type="InterPro" id="IPR017472">
    <property type="entry name" value="Undecaprenyl-P_galact_Ptfrase"/>
</dbReference>
<feature type="domain" description="Bacterial sugar transferase" evidence="8">
    <location>
        <begin position="863"/>
        <end position="1055"/>
    </location>
</feature>
<dbReference type="KEGG" id="tra:Trad_2864"/>
<keyword evidence="11" id="KW-1185">Reference proteome</keyword>
<evidence type="ECO:0000259" key="9">
    <source>
        <dbReference type="Pfam" id="PF04932"/>
    </source>
</evidence>
<dbReference type="InterPro" id="IPR007016">
    <property type="entry name" value="O-antigen_ligase-rel_domated"/>
</dbReference>
<dbReference type="eggNOG" id="COG1086">
    <property type="taxonomic scope" value="Bacteria"/>
</dbReference>
<dbReference type="GO" id="GO:0047360">
    <property type="term" value="F:undecaprenyl-phosphate galactose phosphotransferase activity"/>
    <property type="evidence" value="ECO:0007669"/>
    <property type="project" value="UniProtKB-EC"/>
</dbReference>
<feature type="transmembrane region" description="Helical" evidence="7">
    <location>
        <begin position="190"/>
        <end position="216"/>
    </location>
</feature>
<feature type="transmembrane region" description="Helical" evidence="7">
    <location>
        <begin position="121"/>
        <end position="140"/>
    </location>
</feature>
<evidence type="ECO:0000256" key="1">
    <source>
        <dbReference type="ARBA" id="ARBA00004141"/>
    </source>
</evidence>
<evidence type="ECO:0000256" key="3">
    <source>
        <dbReference type="ARBA" id="ARBA00022679"/>
    </source>
</evidence>
<feature type="transmembrane region" description="Helical" evidence="7">
    <location>
        <begin position="672"/>
        <end position="689"/>
    </location>
</feature>
<evidence type="ECO:0000256" key="4">
    <source>
        <dbReference type="ARBA" id="ARBA00022692"/>
    </source>
</evidence>
<evidence type="ECO:0000256" key="6">
    <source>
        <dbReference type="ARBA" id="ARBA00023136"/>
    </source>
</evidence>
<feature type="domain" description="O-antigen ligase-related" evidence="9">
    <location>
        <begin position="455"/>
        <end position="523"/>
    </location>
</feature>
<proteinExistence type="inferred from homology"/>
<feature type="transmembrane region" description="Helical" evidence="7">
    <location>
        <begin position="160"/>
        <end position="178"/>
    </location>
</feature>
<dbReference type="GO" id="GO:0000271">
    <property type="term" value="P:polysaccharide biosynthetic process"/>
    <property type="evidence" value="ECO:0007669"/>
    <property type="project" value="InterPro"/>
</dbReference>
<reference evidence="11" key="1">
    <citation type="submission" date="2010-05" db="EMBL/GenBank/DDBJ databases">
        <title>The complete genome of Truepera radiovictris DSM 17093.</title>
        <authorList>
            <consortium name="US DOE Joint Genome Institute (JGI-PGF)"/>
            <person name="Lucas S."/>
            <person name="Copeland A."/>
            <person name="Lapidus A."/>
            <person name="Glavina del Rio T."/>
            <person name="Dalin E."/>
            <person name="Tice H."/>
            <person name="Bruce D."/>
            <person name="Goodwin L."/>
            <person name="Pitluck S."/>
            <person name="Kyrpides N."/>
            <person name="Mavromatis K."/>
            <person name="Ovchinnikova G."/>
            <person name="Munk A.C."/>
            <person name="Detter J.C."/>
            <person name="Han C."/>
            <person name="Tapia R."/>
            <person name="Land M."/>
            <person name="Hauser L."/>
            <person name="Markowitz V."/>
            <person name="Cheng J.-F."/>
            <person name="Hugenholtz P."/>
            <person name="Woyke T."/>
            <person name="Wu D."/>
            <person name="Tindall B."/>
            <person name="Pomrenke H.G."/>
            <person name="Brambilla E."/>
            <person name="Klenk H.-P."/>
            <person name="Eisen J.A."/>
        </authorList>
    </citation>
    <scope>NUCLEOTIDE SEQUENCE [LARGE SCALE GENOMIC DNA]</scope>
    <source>
        <strain evidence="11">DSM 17093 / CIP 108686 / LMG 22925 / RQ-24</strain>
    </source>
</reference>
<protein>
    <submittedName>
        <fullName evidence="10">Undecaprenyl-phosphate galactose phosphotransferase, WbaP</fullName>
        <ecNumber evidence="10">2.7.8.6</ecNumber>
    </submittedName>
</protein>
<evidence type="ECO:0000313" key="11">
    <source>
        <dbReference type="Proteomes" id="UP000000379"/>
    </source>
</evidence>
<dbReference type="EMBL" id="CP002049">
    <property type="protein sequence ID" value="ADI15963.1"/>
    <property type="molecule type" value="Genomic_DNA"/>
</dbReference>
<evidence type="ECO:0000256" key="5">
    <source>
        <dbReference type="ARBA" id="ARBA00022989"/>
    </source>
</evidence>
<dbReference type="InterPro" id="IPR003362">
    <property type="entry name" value="Bact_transf"/>
</dbReference>
<name>D7CVQ2_TRURR</name>
<dbReference type="NCBIfam" id="TIGR03025">
    <property type="entry name" value="EPS_sugtrans"/>
    <property type="match status" value="1"/>
</dbReference>
<keyword evidence="6 7" id="KW-0472">Membrane</keyword>
<dbReference type="NCBIfam" id="TIGR03022">
    <property type="entry name" value="WbaP_sugtrans"/>
    <property type="match status" value="1"/>
</dbReference>
<feature type="transmembrane region" description="Helical" evidence="7">
    <location>
        <begin position="31"/>
        <end position="55"/>
    </location>
</feature>
<dbReference type="PANTHER" id="PTHR30576">
    <property type="entry name" value="COLANIC BIOSYNTHESIS UDP-GLUCOSE LIPID CARRIER TRANSFERASE"/>
    <property type="match status" value="1"/>
</dbReference>
<keyword evidence="3 10" id="KW-0808">Transferase</keyword>
<feature type="transmembrane region" description="Helical" evidence="7">
    <location>
        <begin position="865"/>
        <end position="889"/>
    </location>
</feature>
<dbReference type="HOGENOM" id="CLU_289341_0_0_0"/>
<dbReference type="OrthoDB" id="9808602at2"/>
<reference evidence="10 11" key="2">
    <citation type="journal article" date="2011" name="Stand. Genomic Sci.">
        <title>Complete genome sequence of Truepera radiovictrix type strain (RQ-24).</title>
        <authorList>
            <person name="Ivanova N."/>
            <person name="Rohde C."/>
            <person name="Munk C."/>
            <person name="Nolan M."/>
            <person name="Lucas S."/>
            <person name="Del Rio T.G."/>
            <person name="Tice H."/>
            <person name="Deshpande S."/>
            <person name="Cheng J.F."/>
            <person name="Tapia R."/>
            <person name="Han C."/>
            <person name="Goodwin L."/>
            <person name="Pitluck S."/>
            <person name="Liolios K."/>
            <person name="Mavromatis K."/>
            <person name="Mikhailova N."/>
            <person name="Pati A."/>
            <person name="Chen A."/>
            <person name="Palaniappan K."/>
            <person name="Land M."/>
            <person name="Hauser L."/>
            <person name="Chang Y.J."/>
            <person name="Jeffries C.D."/>
            <person name="Brambilla E."/>
            <person name="Rohde M."/>
            <person name="Goker M."/>
            <person name="Tindall B.J."/>
            <person name="Woyke T."/>
            <person name="Bristow J."/>
            <person name="Eisen J.A."/>
            <person name="Markowitz V."/>
            <person name="Hugenholtz P."/>
            <person name="Kyrpides N.C."/>
            <person name="Klenk H.P."/>
            <person name="Lapidus A."/>
        </authorList>
    </citation>
    <scope>NUCLEOTIDE SEQUENCE [LARGE SCALE GENOMIC DNA]</scope>
    <source>
        <strain evidence="11">DSM 17093 / CIP 108686 / LMG 22925 / RQ-24</strain>
    </source>
</reference>
<feature type="transmembrane region" description="Helical" evidence="7">
    <location>
        <begin position="541"/>
        <end position="574"/>
    </location>
</feature>
<comment type="similarity">
    <text evidence="2">Belongs to the bacterial sugar transferase family.</text>
</comment>
<evidence type="ECO:0000259" key="8">
    <source>
        <dbReference type="Pfam" id="PF02397"/>
    </source>
</evidence>
<dbReference type="Proteomes" id="UP000000379">
    <property type="component" value="Chromosome"/>
</dbReference>
<evidence type="ECO:0000256" key="7">
    <source>
        <dbReference type="SAM" id="Phobius"/>
    </source>
</evidence>
<dbReference type="SUPFAM" id="SSF51735">
    <property type="entry name" value="NAD(P)-binding Rossmann-fold domains"/>
    <property type="match status" value="1"/>
</dbReference>
<dbReference type="eggNOG" id="COG3307">
    <property type="taxonomic scope" value="Bacteria"/>
</dbReference>
<gene>
    <name evidence="10" type="ordered locus">Trad_2864</name>
</gene>
<dbReference type="STRING" id="649638.Trad_2864"/>
<keyword evidence="4 7" id="KW-0812">Transmembrane</keyword>
<dbReference type="InterPro" id="IPR017475">
    <property type="entry name" value="EPS_sugar_tfrase"/>
</dbReference>
<dbReference type="Pfam" id="PF04932">
    <property type="entry name" value="Wzy_C"/>
    <property type="match status" value="1"/>
</dbReference>